<keyword evidence="2" id="KW-1185">Reference proteome</keyword>
<dbReference type="AlphaFoldDB" id="A0A5K7XJ33"/>
<protein>
    <submittedName>
        <fullName evidence="1">Uncharacterized protein</fullName>
    </submittedName>
</protein>
<proteinExistence type="predicted"/>
<reference evidence="2" key="1">
    <citation type="submission" date="2019-10" db="EMBL/GenBank/DDBJ databases">
        <title>Lacipirellula parvula gen. nov., sp. nov., representing a lineage of planctomycetes widespread in freshwater anoxic habitats, and description of the family Lacipirellulaceae.</title>
        <authorList>
            <person name="Dedysh S.N."/>
            <person name="Kulichevskaya I.S."/>
            <person name="Beletsky A.V."/>
            <person name="Rakitin A.L."/>
            <person name="Mardanov A.V."/>
            <person name="Ivanova A.A."/>
            <person name="Saltykova V.X."/>
            <person name="Rijpstra W.I.C."/>
            <person name="Sinninghe Damste J.S."/>
            <person name="Ravin N.V."/>
        </authorList>
    </citation>
    <scope>NUCLEOTIDE SEQUENCE [LARGE SCALE GENOMIC DNA]</scope>
    <source>
        <strain evidence="2">PX69</strain>
    </source>
</reference>
<dbReference type="RefSeq" id="WP_152099844.1">
    <property type="nucleotide sequence ID" value="NZ_AP021861.1"/>
</dbReference>
<dbReference type="EMBL" id="AP021861">
    <property type="protein sequence ID" value="BBO34223.1"/>
    <property type="molecule type" value="Genomic_DNA"/>
</dbReference>
<organism evidence="1 2">
    <name type="scientific">Lacipirellula parvula</name>
    <dbReference type="NCBI Taxonomy" id="2650471"/>
    <lineage>
        <taxon>Bacteria</taxon>
        <taxon>Pseudomonadati</taxon>
        <taxon>Planctomycetota</taxon>
        <taxon>Planctomycetia</taxon>
        <taxon>Pirellulales</taxon>
        <taxon>Lacipirellulaceae</taxon>
        <taxon>Lacipirellula</taxon>
    </lineage>
</organism>
<evidence type="ECO:0000313" key="1">
    <source>
        <dbReference type="EMBL" id="BBO34223.1"/>
    </source>
</evidence>
<sequence>MNERKAQLVARIRELLEARRHELRAIARLEVIRPRVRILRTMACLLLMASTAQAAPRMFQQVPPPARPTYCGPKVIVVVSARRERPVIYYGGGFNPYAR</sequence>
<dbReference type="Proteomes" id="UP000326837">
    <property type="component" value="Chromosome"/>
</dbReference>
<name>A0A5K7XJ33_9BACT</name>
<evidence type="ECO:0000313" key="2">
    <source>
        <dbReference type="Proteomes" id="UP000326837"/>
    </source>
</evidence>
<dbReference type="KEGG" id="lpav:PLANPX_3835"/>
<gene>
    <name evidence="1" type="ORF">PLANPX_3835</name>
</gene>
<accession>A0A5K7XJ33</accession>